<protein>
    <submittedName>
        <fullName evidence="3">Succinate dehydrogenase / fumarate reductase cytochrome b subunit</fullName>
    </submittedName>
</protein>
<accession>A0A652YRS6</accession>
<feature type="transmembrane region" description="Helical" evidence="2">
    <location>
        <begin position="214"/>
        <end position="238"/>
    </location>
</feature>
<dbReference type="Gene3D" id="1.20.1300.10">
    <property type="entry name" value="Fumarate reductase/succinate dehydrogenase, transmembrane subunit"/>
    <property type="match status" value="1"/>
</dbReference>
<organism evidence="3">
    <name type="scientific">Nocardia globerula</name>
    <dbReference type="NCBI Taxonomy" id="1818"/>
    <lineage>
        <taxon>Bacteria</taxon>
        <taxon>Bacillati</taxon>
        <taxon>Actinomycetota</taxon>
        <taxon>Actinomycetes</taxon>
        <taxon>Mycobacteriales</taxon>
        <taxon>Nocardiaceae</taxon>
        <taxon>Nocardia</taxon>
    </lineage>
</organism>
<dbReference type="AlphaFoldDB" id="A0A652YRS6"/>
<keyword evidence="2" id="KW-0472">Membrane</keyword>
<dbReference type="InterPro" id="IPR034804">
    <property type="entry name" value="SQR/QFR_C/D"/>
</dbReference>
<dbReference type="NCBIfam" id="TIGR02046">
    <property type="entry name" value="sdhC_b558_fam"/>
    <property type="match status" value="1"/>
</dbReference>
<keyword evidence="2" id="KW-0812">Transmembrane</keyword>
<reference evidence="3" key="1">
    <citation type="submission" date="2019-07" db="EMBL/GenBank/DDBJ databases">
        <title>Genomic Encyclopedia of Type Strains, Phase IV (KMG-IV): sequencing the most valuable type-strain genomes for metagenomic binning, comparative biology and taxonomic classification.</title>
        <authorList>
            <person name="Goeker M."/>
        </authorList>
    </citation>
    <scope>NUCLEOTIDE SEQUENCE</scope>
    <source>
        <strain evidence="3">DSM 44596</strain>
    </source>
</reference>
<sequence>MSVPTRVPHAGADSTRSRPRPSNVTCKILMAVTGLIFAAFVVVHMIGNLKVYTGAEHFDDYAHWLRTVFEPFLPYEGLLWILRIVLLVSLIAHVWCAWLLTLRARRARGPFRRKGLGLSSFTARTMPVTGAVLLLFIVFHILDLTTGTRPIGSTEYEAATRSQSYAYDNLVASFERPAVAAFYILAMALLAMHLAHGLWSAVNDLGVTGQRFRQVAVALAGIIALVVMVGNMSIPIAVLTGLVSKTGA</sequence>
<feature type="transmembrane region" description="Helical" evidence="2">
    <location>
        <begin position="78"/>
        <end position="100"/>
    </location>
</feature>
<dbReference type="GO" id="GO:0016020">
    <property type="term" value="C:membrane"/>
    <property type="evidence" value="ECO:0007669"/>
    <property type="project" value="InterPro"/>
</dbReference>
<feature type="transmembrane region" description="Helical" evidence="2">
    <location>
        <begin position="28"/>
        <end position="47"/>
    </location>
</feature>
<dbReference type="CDD" id="cd03498">
    <property type="entry name" value="SQR_TypeB_2_TM"/>
    <property type="match status" value="1"/>
</dbReference>
<dbReference type="SUPFAM" id="SSF81343">
    <property type="entry name" value="Fumarate reductase respiratory complex transmembrane subunits"/>
    <property type="match status" value="1"/>
</dbReference>
<dbReference type="InterPro" id="IPR011138">
    <property type="entry name" value="Cytochrome_b-558"/>
</dbReference>
<evidence type="ECO:0000313" key="3">
    <source>
        <dbReference type="EMBL" id="TYQ05023.1"/>
    </source>
</evidence>
<feature type="region of interest" description="Disordered" evidence="1">
    <location>
        <begin position="1"/>
        <end position="21"/>
    </location>
</feature>
<evidence type="ECO:0000256" key="2">
    <source>
        <dbReference type="SAM" id="Phobius"/>
    </source>
</evidence>
<feature type="transmembrane region" description="Helical" evidence="2">
    <location>
        <begin position="180"/>
        <end position="202"/>
    </location>
</feature>
<feature type="transmembrane region" description="Helical" evidence="2">
    <location>
        <begin position="121"/>
        <end position="142"/>
    </location>
</feature>
<proteinExistence type="predicted"/>
<keyword evidence="2" id="KW-1133">Transmembrane helix</keyword>
<dbReference type="EMBL" id="VNIQ01000003">
    <property type="protein sequence ID" value="TYQ05023.1"/>
    <property type="molecule type" value="Genomic_DNA"/>
</dbReference>
<name>A0A652YRS6_NOCGL</name>
<comment type="caution">
    <text evidence="3">The sequence shown here is derived from an EMBL/GenBank/DDBJ whole genome shotgun (WGS) entry which is preliminary data.</text>
</comment>
<gene>
    <name evidence="3" type="ORF">FNL38_103374</name>
</gene>
<evidence type="ECO:0000256" key="1">
    <source>
        <dbReference type="SAM" id="MobiDB-lite"/>
    </source>
</evidence>